<sequence>MRNTLVEGLMKYYEKFCFIKPLPWGEPIPIHALYTTCKCTFTNATGDVSHHDSDFLSTPEFNFDYHRVFIIADLGFGKTTYTQHLVSDWISKMKPTKTDKKHKISEPILIYIHLKEVDPSMILSELVKDMMPVGIDLTVDDIVEIFMNFEFKVLLDGLDELSMSTISTHTSPENPTNDKEERVNLLQEEGENDANLTVENLLEIQ</sequence>
<dbReference type="AlphaFoldDB" id="A0A2G8LJG6"/>
<accession>A0A2G8LJG6</accession>
<dbReference type="InterPro" id="IPR027417">
    <property type="entry name" value="P-loop_NTPase"/>
</dbReference>
<evidence type="ECO:0000313" key="1">
    <source>
        <dbReference type="EMBL" id="PIK60320.1"/>
    </source>
</evidence>
<proteinExistence type="predicted"/>
<reference evidence="1 2" key="1">
    <citation type="journal article" date="2017" name="PLoS Biol.">
        <title>The sea cucumber genome provides insights into morphological evolution and visceral regeneration.</title>
        <authorList>
            <person name="Zhang X."/>
            <person name="Sun L."/>
            <person name="Yuan J."/>
            <person name="Sun Y."/>
            <person name="Gao Y."/>
            <person name="Zhang L."/>
            <person name="Li S."/>
            <person name="Dai H."/>
            <person name="Hamel J.F."/>
            <person name="Liu C."/>
            <person name="Yu Y."/>
            <person name="Liu S."/>
            <person name="Lin W."/>
            <person name="Guo K."/>
            <person name="Jin S."/>
            <person name="Xu P."/>
            <person name="Storey K.B."/>
            <person name="Huan P."/>
            <person name="Zhang T."/>
            <person name="Zhou Y."/>
            <person name="Zhang J."/>
            <person name="Lin C."/>
            <person name="Li X."/>
            <person name="Xing L."/>
            <person name="Huo D."/>
            <person name="Sun M."/>
            <person name="Wang L."/>
            <person name="Mercier A."/>
            <person name="Li F."/>
            <person name="Yang H."/>
            <person name="Xiang J."/>
        </authorList>
    </citation>
    <scope>NUCLEOTIDE SEQUENCE [LARGE SCALE GENOMIC DNA]</scope>
    <source>
        <strain evidence="1">Shaxun</strain>
        <tissue evidence="1">Muscle</tissue>
    </source>
</reference>
<evidence type="ECO:0008006" key="3">
    <source>
        <dbReference type="Google" id="ProtNLM"/>
    </source>
</evidence>
<evidence type="ECO:0000313" key="2">
    <source>
        <dbReference type="Proteomes" id="UP000230750"/>
    </source>
</evidence>
<gene>
    <name evidence="1" type="ORF">BSL78_02751</name>
</gene>
<protein>
    <recommendedName>
        <fullName evidence="3">NACHT domain-containing protein</fullName>
    </recommendedName>
</protein>
<name>A0A2G8LJG6_STIJA</name>
<dbReference type="EMBL" id="MRZV01000060">
    <property type="protein sequence ID" value="PIK60320.1"/>
    <property type="molecule type" value="Genomic_DNA"/>
</dbReference>
<keyword evidence="2" id="KW-1185">Reference proteome</keyword>
<comment type="caution">
    <text evidence="1">The sequence shown here is derived from an EMBL/GenBank/DDBJ whole genome shotgun (WGS) entry which is preliminary data.</text>
</comment>
<dbReference type="Proteomes" id="UP000230750">
    <property type="component" value="Unassembled WGS sequence"/>
</dbReference>
<organism evidence="1 2">
    <name type="scientific">Stichopus japonicus</name>
    <name type="common">Sea cucumber</name>
    <dbReference type="NCBI Taxonomy" id="307972"/>
    <lineage>
        <taxon>Eukaryota</taxon>
        <taxon>Metazoa</taxon>
        <taxon>Echinodermata</taxon>
        <taxon>Eleutherozoa</taxon>
        <taxon>Echinozoa</taxon>
        <taxon>Holothuroidea</taxon>
        <taxon>Aspidochirotacea</taxon>
        <taxon>Aspidochirotida</taxon>
        <taxon>Stichopodidae</taxon>
        <taxon>Apostichopus</taxon>
    </lineage>
</organism>
<dbReference type="Gene3D" id="3.40.50.300">
    <property type="entry name" value="P-loop containing nucleotide triphosphate hydrolases"/>
    <property type="match status" value="1"/>
</dbReference>